<feature type="compositionally biased region" description="Polar residues" evidence="1">
    <location>
        <begin position="49"/>
        <end position="59"/>
    </location>
</feature>
<gene>
    <name evidence="3" type="ORF">F8388_001720</name>
    <name evidence="2" type="ORF">G4B88_012840</name>
</gene>
<dbReference type="Proteomes" id="UP000583929">
    <property type="component" value="Unassembled WGS sequence"/>
</dbReference>
<feature type="region of interest" description="Disordered" evidence="1">
    <location>
        <begin position="1"/>
        <end position="24"/>
    </location>
</feature>
<dbReference type="EMBL" id="JAATIP010000007">
    <property type="protein sequence ID" value="KAF4395333.1"/>
    <property type="molecule type" value="Genomic_DNA"/>
</dbReference>
<name>A0A7J6EJG7_CANSA</name>
<evidence type="ECO:0000313" key="4">
    <source>
        <dbReference type="Proteomes" id="UP000525078"/>
    </source>
</evidence>
<evidence type="ECO:0000313" key="3">
    <source>
        <dbReference type="EMBL" id="KAF4395333.1"/>
    </source>
</evidence>
<sequence>MNFLGDSSSLVRYSDSQTETQDSSLTQIYDHSSTYFNDQHQDLKDFQDPPSTNPISDTTCWRFKPRSHTPGEFIEHLRTILKAQTTSNAN</sequence>
<evidence type="ECO:0000256" key="1">
    <source>
        <dbReference type="SAM" id="MobiDB-lite"/>
    </source>
</evidence>
<proteinExistence type="predicted"/>
<evidence type="ECO:0000313" key="5">
    <source>
        <dbReference type="Proteomes" id="UP000583929"/>
    </source>
</evidence>
<comment type="caution">
    <text evidence="2">The sequence shown here is derived from an EMBL/GenBank/DDBJ whole genome shotgun (WGS) entry which is preliminary data.</text>
</comment>
<dbReference type="AlphaFoldDB" id="A0A7J6EJG7"/>
<protein>
    <submittedName>
        <fullName evidence="2">Uncharacterized protein</fullName>
    </submittedName>
</protein>
<accession>A0A7J6EJG7</accession>
<reference evidence="4 5" key="1">
    <citation type="journal article" date="2020" name="bioRxiv">
        <title>Sequence and annotation of 42 cannabis genomes reveals extensive copy number variation in cannabinoid synthesis and pathogen resistance genes.</title>
        <authorList>
            <person name="Mckernan K.J."/>
            <person name="Helbert Y."/>
            <person name="Kane L.T."/>
            <person name="Ebling H."/>
            <person name="Zhang L."/>
            <person name="Liu B."/>
            <person name="Eaton Z."/>
            <person name="Mclaughlin S."/>
            <person name="Kingan S."/>
            <person name="Baybayan P."/>
            <person name="Concepcion G."/>
            <person name="Jordan M."/>
            <person name="Riva A."/>
            <person name="Barbazuk W."/>
            <person name="Harkins T."/>
        </authorList>
    </citation>
    <scope>NUCLEOTIDE SEQUENCE [LARGE SCALE GENOMIC DNA]</scope>
    <source>
        <strain evidence="4 5">cv. Jamaican Lion 4</strain>
        <strain evidence="2">Father</strain>
        <strain evidence="3">Mother</strain>
        <tissue evidence="2">Leaf</tissue>
    </source>
</reference>
<evidence type="ECO:0000313" key="2">
    <source>
        <dbReference type="EMBL" id="KAF4357839.1"/>
    </source>
</evidence>
<organism evidence="2 5">
    <name type="scientific">Cannabis sativa</name>
    <name type="common">Hemp</name>
    <name type="synonym">Marijuana</name>
    <dbReference type="NCBI Taxonomy" id="3483"/>
    <lineage>
        <taxon>Eukaryota</taxon>
        <taxon>Viridiplantae</taxon>
        <taxon>Streptophyta</taxon>
        <taxon>Embryophyta</taxon>
        <taxon>Tracheophyta</taxon>
        <taxon>Spermatophyta</taxon>
        <taxon>Magnoliopsida</taxon>
        <taxon>eudicotyledons</taxon>
        <taxon>Gunneridae</taxon>
        <taxon>Pentapetalae</taxon>
        <taxon>rosids</taxon>
        <taxon>fabids</taxon>
        <taxon>Rosales</taxon>
        <taxon>Cannabaceae</taxon>
        <taxon>Cannabis</taxon>
    </lineage>
</organism>
<feature type="region of interest" description="Disordered" evidence="1">
    <location>
        <begin position="41"/>
        <end position="61"/>
    </location>
</feature>
<dbReference type="EMBL" id="JAATIQ010000399">
    <property type="protein sequence ID" value="KAF4357839.1"/>
    <property type="molecule type" value="Genomic_DNA"/>
</dbReference>
<keyword evidence="5" id="KW-1185">Reference proteome</keyword>
<dbReference type="Proteomes" id="UP000525078">
    <property type="component" value="Unassembled WGS sequence"/>
</dbReference>